<dbReference type="Pfam" id="PF00873">
    <property type="entry name" value="ACR_tran"/>
    <property type="match status" value="1"/>
</dbReference>
<keyword evidence="2" id="KW-0472">Membrane</keyword>
<dbReference type="Gene3D" id="3.30.70.1320">
    <property type="entry name" value="Multidrug efflux transporter AcrB pore domain like"/>
    <property type="match status" value="1"/>
</dbReference>
<feature type="transmembrane region" description="Helical" evidence="2">
    <location>
        <begin position="859"/>
        <end position="881"/>
    </location>
</feature>
<keyword evidence="2" id="KW-0812">Transmembrane</keyword>
<feature type="transmembrane region" description="Helical" evidence="2">
    <location>
        <begin position="334"/>
        <end position="351"/>
    </location>
</feature>
<protein>
    <submittedName>
        <fullName evidence="4">Efflux RND transporter permease subunit</fullName>
    </submittedName>
</protein>
<dbReference type="Gene3D" id="3.30.2090.10">
    <property type="entry name" value="Multidrug efflux transporter AcrB TolC docking domain, DN and DC subdomains"/>
    <property type="match status" value="2"/>
</dbReference>
<dbReference type="InterPro" id="IPR000731">
    <property type="entry name" value="SSD"/>
</dbReference>
<dbReference type="GO" id="GO:0005886">
    <property type="term" value="C:plasma membrane"/>
    <property type="evidence" value="ECO:0007669"/>
    <property type="project" value="TreeGrafter"/>
</dbReference>
<feature type="transmembrane region" description="Helical" evidence="2">
    <location>
        <begin position="430"/>
        <end position="450"/>
    </location>
</feature>
<feature type="transmembrane region" description="Helical" evidence="2">
    <location>
        <begin position="887"/>
        <end position="907"/>
    </location>
</feature>
<dbReference type="SUPFAM" id="SSF82714">
    <property type="entry name" value="Multidrug efflux transporter AcrB TolC docking domain, DN and DC subdomains"/>
    <property type="match status" value="2"/>
</dbReference>
<evidence type="ECO:0000313" key="5">
    <source>
        <dbReference type="Proteomes" id="UP000282002"/>
    </source>
</evidence>
<reference evidence="4 5" key="1">
    <citation type="submission" date="2018-12" db="EMBL/GenBank/DDBJ databases">
        <title>Complete genome sequencing of Tabrizicola sp. K13M18.</title>
        <authorList>
            <person name="Bae J.-W."/>
        </authorList>
    </citation>
    <scope>NUCLEOTIDE SEQUENCE [LARGE SCALE GENOMIC DNA]</scope>
    <source>
        <strain evidence="4 5">K13M18</strain>
        <plasmid evidence="4 5">unnamed2</plasmid>
    </source>
</reference>
<proteinExistence type="predicted"/>
<feature type="transmembrane region" description="Helical" evidence="2">
    <location>
        <begin position="914"/>
        <end position="935"/>
    </location>
</feature>
<feature type="region of interest" description="Disordered" evidence="1">
    <location>
        <begin position="1022"/>
        <end position="1047"/>
    </location>
</feature>
<feature type="transmembrane region" description="Helical" evidence="2">
    <location>
        <begin position="497"/>
        <end position="516"/>
    </location>
</feature>
<dbReference type="KEGG" id="taw:EI545_21015"/>
<feature type="domain" description="SSD" evidence="3">
    <location>
        <begin position="363"/>
        <end position="487"/>
    </location>
</feature>
<dbReference type="AlphaFoldDB" id="A0A3S8UCT6"/>
<dbReference type="Gene3D" id="1.20.1640.10">
    <property type="entry name" value="Multidrug efflux transporter AcrB transmembrane domain"/>
    <property type="match status" value="2"/>
</dbReference>
<evidence type="ECO:0000259" key="3">
    <source>
        <dbReference type="PROSITE" id="PS50156"/>
    </source>
</evidence>
<dbReference type="PANTHER" id="PTHR32063">
    <property type="match status" value="1"/>
</dbReference>
<feature type="transmembrane region" description="Helical" evidence="2">
    <location>
        <begin position="358"/>
        <end position="376"/>
    </location>
</feature>
<dbReference type="EMBL" id="CP034330">
    <property type="protein sequence ID" value="AZL61437.1"/>
    <property type="molecule type" value="Genomic_DNA"/>
</dbReference>
<evidence type="ECO:0000313" key="4">
    <source>
        <dbReference type="EMBL" id="AZL61437.1"/>
    </source>
</evidence>
<dbReference type="SUPFAM" id="SSF82866">
    <property type="entry name" value="Multidrug efflux transporter AcrB transmembrane domain"/>
    <property type="match status" value="2"/>
</dbReference>
<feature type="transmembrane region" description="Helical" evidence="2">
    <location>
        <begin position="989"/>
        <end position="1012"/>
    </location>
</feature>
<dbReference type="PROSITE" id="PS50156">
    <property type="entry name" value="SSD"/>
    <property type="match status" value="1"/>
</dbReference>
<feature type="transmembrane region" description="Helical" evidence="2">
    <location>
        <begin position="388"/>
        <end position="409"/>
    </location>
</feature>
<dbReference type="RefSeq" id="WP_125327914.1">
    <property type="nucleotide sequence ID" value="NZ_CP034330.1"/>
</dbReference>
<dbReference type="PRINTS" id="PR00702">
    <property type="entry name" value="ACRIFLAVINRP"/>
</dbReference>
<organism evidence="4 5">
    <name type="scientific">Tabrizicola piscis</name>
    <dbReference type="NCBI Taxonomy" id="2494374"/>
    <lineage>
        <taxon>Bacteria</taxon>
        <taxon>Pseudomonadati</taxon>
        <taxon>Pseudomonadota</taxon>
        <taxon>Alphaproteobacteria</taxon>
        <taxon>Rhodobacterales</taxon>
        <taxon>Paracoccaceae</taxon>
        <taxon>Tabrizicola</taxon>
    </lineage>
</organism>
<dbReference type="Proteomes" id="UP000282002">
    <property type="component" value="Plasmid unnamed2"/>
</dbReference>
<gene>
    <name evidence="4" type="ORF">EI545_21015</name>
</gene>
<accession>A0A3S8UCT6</accession>
<keyword evidence="2" id="KW-1133">Transmembrane helix</keyword>
<dbReference type="Gene3D" id="3.30.70.1430">
    <property type="entry name" value="Multidrug efflux transporter AcrB pore domain"/>
    <property type="match status" value="2"/>
</dbReference>
<name>A0A3S8UCT6_9RHOB</name>
<dbReference type="InterPro" id="IPR027463">
    <property type="entry name" value="AcrB_DN_DC_subdom"/>
</dbReference>
<feature type="transmembrane region" description="Helical" evidence="2">
    <location>
        <begin position="462"/>
        <end position="485"/>
    </location>
</feature>
<dbReference type="Gene3D" id="3.30.70.1440">
    <property type="entry name" value="Multidrug efflux transporter AcrB pore domain"/>
    <property type="match status" value="1"/>
</dbReference>
<keyword evidence="4" id="KW-0614">Plasmid</keyword>
<dbReference type="PANTHER" id="PTHR32063:SF18">
    <property type="entry name" value="CATION EFFLUX SYSTEM PROTEIN"/>
    <property type="match status" value="1"/>
</dbReference>
<evidence type="ECO:0000256" key="2">
    <source>
        <dbReference type="SAM" id="Phobius"/>
    </source>
</evidence>
<keyword evidence="5" id="KW-1185">Reference proteome</keyword>
<dbReference type="SUPFAM" id="SSF82693">
    <property type="entry name" value="Multidrug efflux transporter AcrB pore domain, PN1, PN2, PC1 and PC2 subdomains"/>
    <property type="match status" value="2"/>
</dbReference>
<geneLocation type="plasmid" evidence="4">
    <name>unnamed2</name>
</geneLocation>
<dbReference type="InterPro" id="IPR001036">
    <property type="entry name" value="Acrflvin-R"/>
</dbReference>
<feature type="transmembrane region" description="Helical" evidence="2">
    <location>
        <begin position="522"/>
        <end position="544"/>
    </location>
</feature>
<dbReference type="OrthoDB" id="9798415at2"/>
<evidence type="ECO:0000256" key="1">
    <source>
        <dbReference type="SAM" id="MobiDB-lite"/>
    </source>
</evidence>
<sequence length="1047" mass="110398">MIRSFLFNPRILFLAVGFLTVLGLGAIQTLPRLEDPVIRSRSATILTLQPGADAARVEALVTKVIEDEVRTLPQVDSVSSTSSAGTSLISITLLDTITDTAAVWSRVRDKLADVAPLLPATAGTPILDDEGGYAYTLVAAVRWTAEGPPDRVILRRYALELEDRLRGVPGTELVALHGTGAERVQVTVDPAALAAAGLGIDAVAAALANADARSAAGDLNGTDTRIIVEIAGAFDSMDRLRSVPVAAADGGFLTLADLATIERGLQDPPPELAFIDGAPAVSVGSRMQPNQRVDLWVPRALAVIEEMQAEAPQGLAIDVVFEQAGYTSARISNVVNSLVQGLIIVVAVLFVTMGWRAAVVVGLAIPITALLTLGLFRFTGISIHQMSITGMIVALGLMVDNAIITTNAIRDGIARGQATAQAVFVALRSLWAPLAASTVTTVLAFMPIVLLPGPAGEFVGPLALSVILALVSSYAVALYFVPAVMPLIYGAQVQSQGWWNTGIAIAPLTSAFRGLIGLTLRWPLPTAAFALAFPVIGFVAMPTVPQVFFPPTDRDQFYIELRMPPATGILATEAAARELDKALRADERIRRTAWYIGESAPTQFYNVISSESANPAFAQGIIDTTSEVATETLLATLQPILDRGFPGAEILIFGYDLGPPVASPIEMRIVGPELPQLAALGQEMAAIMGSVPQVVHARALVTTNQPNLRLTIDEAAVRLAGLDLTSVAGQLDAALAGRTGGFLLEGTEQVPVTVRFPDRYRSDPDLLGTLPLTVSTREGAAIGLPLSAVATSELVPSYSGIQRLDGERVQIVRGYIDEDAIPSTVLARFQAALDAAGFALPPGYRLEVGGEAETRGDAVGALLASVALLLVLMVTTVALAFNSFRATAVVLLAGIQTLGIGFLALWFTGHAFGFLIIVGIMGLVGVAINATIMILSEFREDEAARHGDAAAMVDILTGPLSRHIWSTTITTAGGFVPLMLVPGQFWPPFAQTFVVGLLLATLIAFLFTPSAWRLVAPRARKATTPTQSHSPRENPLQPEPPMKIAAE</sequence>
<dbReference type="GO" id="GO:0042910">
    <property type="term" value="F:xenobiotic transmembrane transporter activity"/>
    <property type="evidence" value="ECO:0007669"/>
    <property type="project" value="TreeGrafter"/>
</dbReference>